<dbReference type="EMBL" id="JGYN01000002">
    <property type="protein sequence ID" value="KFI53750.1"/>
    <property type="molecule type" value="Genomic_DNA"/>
</dbReference>
<dbReference type="Proteomes" id="UP000029108">
    <property type="component" value="Unassembled WGS sequence"/>
</dbReference>
<reference evidence="7 8" key="1">
    <citation type="submission" date="2014-03" db="EMBL/GenBank/DDBJ databases">
        <title>Genomics of Bifidobacteria.</title>
        <authorList>
            <person name="Ventura M."/>
            <person name="Milani C."/>
            <person name="Lugli G.A."/>
        </authorList>
    </citation>
    <scope>NUCLEOTIDE SEQUENCE [LARGE SCALE GENOMIC DNA]</scope>
    <source>
        <strain evidence="7 8">DSM 23969</strain>
    </source>
</reference>
<dbReference type="SUPFAM" id="SSF55729">
    <property type="entry name" value="Acyl-CoA N-acyltransferases (Nat)"/>
    <property type="match status" value="1"/>
</dbReference>
<name>A0A087A4Q0_9BIFI</name>
<gene>
    <name evidence="7" type="ORF">BBIA_1346</name>
</gene>
<accession>A0A087A4Q0</accession>
<dbReference type="Gene3D" id="3.40.630.30">
    <property type="match status" value="1"/>
</dbReference>
<dbReference type="GO" id="GO:0016747">
    <property type="term" value="F:acyltransferase activity, transferring groups other than amino-acyl groups"/>
    <property type="evidence" value="ECO:0007669"/>
    <property type="project" value="InterPro"/>
</dbReference>
<keyword evidence="8" id="KW-1185">Reference proteome</keyword>
<evidence type="ECO:0000313" key="8">
    <source>
        <dbReference type="Proteomes" id="UP000029108"/>
    </source>
</evidence>
<organism evidence="7 8">
    <name type="scientific">Bifidobacterium biavatii DSM 23969</name>
    <dbReference type="NCBI Taxonomy" id="1437608"/>
    <lineage>
        <taxon>Bacteria</taxon>
        <taxon>Bacillati</taxon>
        <taxon>Actinomycetota</taxon>
        <taxon>Actinomycetes</taxon>
        <taxon>Bifidobacteriales</taxon>
        <taxon>Bifidobacteriaceae</taxon>
        <taxon>Bifidobacterium</taxon>
    </lineage>
</organism>
<dbReference type="STRING" id="1437608.GCA_000771645_01623"/>
<sequence>MTSFSQPRRLTINDDVSGFDCGLDVVNNWLFSHWRISQRQGTAVAYATFDGTALVGFYTLSAYSMTHAESPGWLRRNSPNPIPVILLGILGVDIRYQTNHVGSQLLRDAVLRAMNAAAIIGARALVVEPATDKAAAFYEHYGFRHIKDSRMMFVPLPNNAA</sequence>
<evidence type="ECO:0000256" key="2">
    <source>
        <dbReference type="ARBA" id="ARBA00022649"/>
    </source>
</evidence>
<evidence type="ECO:0000256" key="4">
    <source>
        <dbReference type="ARBA" id="ARBA00023315"/>
    </source>
</evidence>
<keyword evidence="3 7" id="KW-0808">Transferase</keyword>
<comment type="caution">
    <text evidence="7">The sequence shown here is derived from an EMBL/GenBank/DDBJ whole genome shotgun (WGS) entry which is preliminary data.</text>
</comment>
<protein>
    <submittedName>
        <fullName evidence="7">GNAT family acetyltransferase</fullName>
    </submittedName>
</protein>
<evidence type="ECO:0000256" key="5">
    <source>
        <dbReference type="ARBA" id="ARBA00049880"/>
    </source>
</evidence>
<keyword evidence="1" id="KW-0678">Repressor</keyword>
<evidence type="ECO:0000313" key="7">
    <source>
        <dbReference type="EMBL" id="KFI53750.1"/>
    </source>
</evidence>
<dbReference type="InterPro" id="IPR000182">
    <property type="entry name" value="GNAT_dom"/>
</dbReference>
<feature type="domain" description="N-acetyltransferase" evidence="6">
    <location>
        <begin position="54"/>
        <end position="144"/>
    </location>
</feature>
<dbReference type="PANTHER" id="PTHR36449">
    <property type="entry name" value="ACETYLTRANSFERASE-RELATED"/>
    <property type="match status" value="1"/>
</dbReference>
<dbReference type="Pfam" id="PF13508">
    <property type="entry name" value="Acetyltransf_7"/>
    <property type="match status" value="1"/>
</dbReference>
<dbReference type="eggNOG" id="COG0454">
    <property type="taxonomic scope" value="Bacteria"/>
</dbReference>
<comment type="catalytic activity">
    <reaction evidence="5">
        <text>glycyl-tRNA(Gly) + acetyl-CoA = N-acetylglycyl-tRNA(Gly) + CoA + H(+)</text>
        <dbReference type="Rhea" id="RHEA:81867"/>
        <dbReference type="Rhea" id="RHEA-COMP:9683"/>
        <dbReference type="Rhea" id="RHEA-COMP:19766"/>
        <dbReference type="ChEBI" id="CHEBI:15378"/>
        <dbReference type="ChEBI" id="CHEBI:57287"/>
        <dbReference type="ChEBI" id="CHEBI:57288"/>
        <dbReference type="ChEBI" id="CHEBI:78522"/>
        <dbReference type="ChEBI" id="CHEBI:232036"/>
    </reaction>
</comment>
<evidence type="ECO:0000256" key="1">
    <source>
        <dbReference type="ARBA" id="ARBA00022491"/>
    </source>
</evidence>
<evidence type="ECO:0000256" key="3">
    <source>
        <dbReference type="ARBA" id="ARBA00022679"/>
    </source>
</evidence>
<keyword evidence="2" id="KW-1277">Toxin-antitoxin system</keyword>
<evidence type="ECO:0000259" key="6">
    <source>
        <dbReference type="Pfam" id="PF13508"/>
    </source>
</evidence>
<dbReference type="InterPro" id="IPR016181">
    <property type="entry name" value="Acyl_CoA_acyltransferase"/>
</dbReference>
<dbReference type="AlphaFoldDB" id="A0A087A4Q0"/>
<dbReference type="RefSeq" id="WP_238548383.1">
    <property type="nucleotide sequence ID" value="NZ_JDUU01000003.1"/>
</dbReference>
<proteinExistence type="predicted"/>
<dbReference type="PANTHER" id="PTHR36449:SF1">
    <property type="entry name" value="ACETYLTRANSFERASE"/>
    <property type="match status" value="1"/>
</dbReference>
<keyword evidence="4" id="KW-0012">Acyltransferase</keyword>